<dbReference type="SUPFAM" id="SSF52172">
    <property type="entry name" value="CheY-like"/>
    <property type="match status" value="1"/>
</dbReference>
<evidence type="ECO:0000256" key="4">
    <source>
        <dbReference type="ARBA" id="ARBA00023163"/>
    </source>
</evidence>
<dbReference type="EMBL" id="VIWT01000006">
    <property type="protein sequence ID" value="TWF73175.1"/>
    <property type="molecule type" value="Genomic_DNA"/>
</dbReference>
<dbReference type="Proteomes" id="UP000317940">
    <property type="component" value="Unassembled WGS sequence"/>
</dbReference>
<dbReference type="CDD" id="cd17535">
    <property type="entry name" value="REC_NarL-like"/>
    <property type="match status" value="1"/>
</dbReference>
<dbReference type="PANTHER" id="PTHR43214:SF24">
    <property type="entry name" value="TRANSCRIPTIONAL REGULATORY PROTEIN NARL-RELATED"/>
    <property type="match status" value="1"/>
</dbReference>
<dbReference type="GO" id="GO:0006355">
    <property type="term" value="P:regulation of DNA-templated transcription"/>
    <property type="evidence" value="ECO:0007669"/>
    <property type="project" value="InterPro"/>
</dbReference>
<comment type="caution">
    <text evidence="9">The sequence shown here is derived from an EMBL/GenBank/DDBJ whole genome shotgun (WGS) entry which is preliminary data.</text>
</comment>
<dbReference type="InterPro" id="IPR039420">
    <property type="entry name" value="WalR-like"/>
</dbReference>
<evidence type="ECO:0000256" key="6">
    <source>
        <dbReference type="SAM" id="MobiDB-lite"/>
    </source>
</evidence>
<organism evidence="9 10">
    <name type="scientific">Kitasatospora viridis</name>
    <dbReference type="NCBI Taxonomy" id="281105"/>
    <lineage>
        <taxon>Bacteria</taxon>
        <taxon>Bacillati</taxon>
        <taxon>Actinomycetota</taxon>
        <taxon>Actinomycetes</taxon>
        <taxon>Kitasatosporales</taxon>
        <taxon>Streptomycetaceae</taxon>
        <taxon>Kitasatospora</taxon>
    </lineage>
</organism>
<evidence type="ECO:0000256" key="1">
    <source>
        <dbReference type="ARBA" id="ARBA00022553"/>
    </source>
</evidence>
<dbReference type="InterPro" id="IPR058245">
    <property type="entry name" value="NreC/VraR/RcsB-like_REC"/>
</dbReference>
<reference evidence="9 10" key="1">
    <citation type="submission" date="2019-06" db="EMBL/GenBank/DDBJ databases">
        <title>Sequencing the genomes of 1000 actinobacteria strains.</title>
        <authorList>
            <person name="Klenk H.-P."/>
        </authorList>
    </citation>
    <scope>NUCLEOTIDE SEQUENCE [LARGE SCALE GENOMIC DNA]</scope>
    <source>
        <strain evidence="9 10">DSM 44826</strain>
    </source>
</reference>
<evidence type="ECO:0000259" key="7">
    <source>
        <dbReference type="PROSITE" id="PS50043"/>
    </source>
</evidence>
<feature type="modified residue" description="4-aspartylphosphate" evidence="5">
    <location>
        <position position="54"/>
    </location>
</feature>
<proteinExistence type="predicted"/>
<gene>
    <name evidence="9" type="ORF">FHX73_16326</name>
</gene>
<keyword evidence="1 5" id="KW-0597">Phosphoprotein</keyword>
<dbReference type="InterPro" id="IPR001789">
    <property type="entry name" value="Sig_transdc_resp-reg_receiver"/>
</dbReference>
<evidence type="ECO:0000259" key="8">
    <source>
        <dbReference type="PROSITE" id="PS50110"/>
    </source>
</evidence>
<keyword evidence="3 9" id="KW-0238">DNA-binding</keyword>
<dbReference type="PROSITE" id="PS50110">
    <property type="entry name" value="RESPONSE_REGULATORY"/>
    <property type="match status" value="1"/>
</dbReference>
<protein>
    <submittedName>
        <fullName evidence="9">DNA-binding NarL/FixJ family response regulator</fullName>
    </submittedName>
</protein>
<keyword evidence="2" id="KW-0805">Transcription regulation</keyword>
<dbReference type="InterPro" id="IPR016032">
    <property type="entry name" value="Sig_transdc_resp-reg_C-effctor"/>
</dbReference>
<dbReference type="Gene3D" id="3.40.50.2300">
    <property type="match status" value="1"/>
</dbReference>
<evidence type="ECO:0000256" key="5">
    <source>
        <dbReference type="PROSITE-ProRule" id="PRU00169"/>
    </source>
</evidence>
<feature type="region of interest" description="Disordered" evidence="6">
    <location>
        <begin position="147"/>
        <end position="172"/>
    </location>
</feature>
<keyword evidence="10" id="KW-1185">Reference proteome</keyword>
<keyword evidence="4" id="KW-0804">Transcription</keyword>
<dbReference type="RefSeq" id="WP_145911138.1">
    <property type="nucleotide sequence ID" value="NZ_BAAAMZ010000005.1"/>
</dbReference>
<dbReference type="PANTHER" id="PTHR43214">
    <property type="entry name" value="TWO-COMPONENT RESPONSE REGULATOR"/>
    <property type="match status" value="1"/>
</dbReference>
<dbReference type="SMART" id="SM00421">
    <property type="entry name" value="HTH_LUXR"/>
    <property type="match status" value="1"/>
</dbReference>
<feature type="domain" description="HTH luxR-type" evidence="7">
    <location>
        <begin position="170"/>
        <end position="235"/>
    </location>
</feature>
<evidence type="ECO:0000313" key="10">
    <source>
        <dbReference type="Proteomes" id="UP000317940"/>
    </source>
</evidence>
<dbReference type="Pfam" id="PF00072">
    <property type="entry name" value="Response_reg"/>
    <property type="match status" value="1"/>
</dbReference>
<evidence type="ECO:0000256" key="2">
    <source>
        <dbReference type="ARBA" id="ARBA00023015"/>
    </source>
</evidence>
<dbReference type="GO" id="GO:0003677">
    <property type="term" value="F:DNA binding"/>
    <property type="evidence" value="ECO:0007669"/>
    <property type="project" value="UniProtKB-KW"/>
</dbReference>
<evidence type="ECO:0000256" key="3">
    <source>
        <dbReference type="ARBA" id="ARBA00023125"/>
    </source>
</evidence>
<evidence type="ECO:0000313" key="9">
    <source>
        <dbReference type="EMBL" id="TWF73175.1"/>
    </source>
</evidence>
<dbReference type="OrthoDB" id="9808843at2"/>
<dbReference type="GO" id="GO:0000160">
    <property type="term" value="P:phosphorelay signal transduction system"/>
    <property type="evidence" value="ECO:0007669"/>
    <property type="project" value="InterPro"/>
</dbReference>
<dbReference type="PROSITE" id="PS00622">
    <property type="entry name" value="HTH_LUXR_1"/>
    <property type="match status" value="1"/>
</dbReference>
<dbReference type="AlphaFoldDB" id="A0A561SEA6"/>
<sequence length="247" mass="25605">MTAILIVDDQLLIRAGLAALIRAAPGLEVAGEAATGEEAVELALRTRPDVVLMDIRLPGISGITALERILTQAQGAPPKVIMLTVFDLDQYVYQALRGGASGFLLKDTEPERLLSAIALIAEGEMIFAPSVLRRLVENFASRQPATAATAATAGPAGTAGEPGAPGAGEPLGTLDRLTVREVDVLRLVGQGLPNQDIAQRLVVSVATVKTHLNRLMAKLHLASRAQAVVLAYESGLIVPGTAAGEGG</sequence>
<dbReference type="InterPro" id="IPR011006">
    <property type="entry name" value="CheY-like_superfamily"/>
</dbReference>
<feature type="domain" description="Response regulatory" evidence="8">
    <location>
        <begin position="3"/>
        <end position="121"/>
    </location>
</feature>
<name>A0A561SEA6_9ACTN</name>
<dbReference type="Pfam" id="PF00196">
    <property type="entry name" value="GerE"/>
    <property type="match status" value="1"/>
</dbReference>
<dbReference type="SUPFAM" id="SSF46894">
    <property type="entry name" value="C-terminal effector domain of the bipartite response regulators"/>
    <property type="match status" value="1"/>
</dbReference>
<dbReference type="CDD" id="cd06170">
    <property type="entry name" value="LuxR_C_like"/>
    <property type="match status" value="1"/>
</dbReference>
<dbReference type="PROSITE" id="PS50043">
    <property type="entry name" value="HTH_LUXR_2"/>
    <property type="match status" value="1"/>
</dbReference>
<dbReference type="SMART" id="SM00448">
    <property type="entry name" value="REC"/>
    <property type="match status" value="1"/>
</dbReference>
<dbReference type="PRINTS" id="PR00038">
    <property type="entry name" value="HTHLUXR"/>
</dbReference>
<dbReference type="InterPro" id="IPR000792">
    <property type="entry name" value="Tscrpt_reg_LuxR_C"/>
</dbReference>
<accession>A0A561SEA6</accession>